<accession>A0A1I4LL33</accession>
<protein>
    <recommendedName>
        <fullName evidence="3">Integrase catalytic domain-containing protein</fullName>
    </recommendedName>
</protein>
<evidence type="ECO:0000313" key="2">
    <source>
        <dbReference type="Proteomes" id="UP000199668"/>
    </source>
</evidence>
<dbReference type="InterPro" id="IPR036397">
    <property type="entry name" value="RNaseH_sf"/>
</dbReference>
<evidence type="ECO:0008006" key="3">
    <source>
        <dbReference type="Google" id="ProtNLM"/>
    </source>
</evidence>
<keyword evidence="2" id="KW-1185">Reference proteome</keyword>
<evidence type="ECO:0000313" key="1">
    <source>
        <dbReference type="EMBL" id="SFL91680.1"/>
    </source>
</evidence>
<dbReference type="OrthoDB" id="9776104at2"/>
<dbReference type="Proteomes" id="UP000199668">
    <property type="component" value="Unassembled WGS sequence"/>
</dbReference>
<dbReference type="RefSeq" id="WP_090926594.1">
    <property type="nucleotide sequence ID" value="NZ_FOTY01000008.1"/>
</dbReference>
<dbReference type="STRING" id="266892.SAMN04488054_10835"/>
<dbReference type="SUPFAM" id="SSF53098">
    <property type="entry name" value="Ribonuclease H-like"/>
    <property type="match status" value="1"/>
</dbReference>
<reference evidence="1 2" key="1">
    <citation type="submission" date="2016-10" db="EMBL/GenBank/DDBJ databases">
        <authorList>
            <person name="de Groot N.N."/>
        </authorList>
    </citation>
    <scope>NUCLEOTIDE SEQUENCE [LARGE SCALE GENOMIC DNA]</scope>
    <source>
        <strain evidence="1 2">CGMCC 1.6134</strain>
    </source>
</reference>
<dbReference type="Gene3D" id="3.30.420.10">
    <property type="entry name" value="Ribonuclease H-like superfamily/Ribonuclease H"/>
    <property type="match status" value="1"/>
</dbReference>
<dbReference type="InterPro" id="IPR012337">
    <property type="entry name" value="RNaseH-like_sf"/>
</dbReference>
<dbReference type="GO" id="GO:0003676">
    <property type="term" value="F:nucleic acid binding"/>
    <property type="evidence" value="ECO:0007669"/>
    <property type="project" value="InterPro"/>
</dbReference>
<proteinExistence type="predicted"/>
<organism evidence="1 2">
    <name type="scientific">Salibacterium qingdaonense</name>
    <dbReference type="NCBI Taxonomy" id="266892"/>
    <lineage>
        <taxon>Bacteria</taxon>
        <taxon>Bacillati</taxon>
        <taxon>Bacillota</taxon>
        <taxon>Bacilli</taxon>
        <taxon>Bacillales</taxon>
        <taxon>Bacillaceae</taxon>
    </lineage>
</organism>
<name>A0A1I4LL33_9BACI</name>
<dbReference type="EMBL" id="FOTY01000008">
    <property type="protein sequence ID" value="SFL91680.1"/>
    <property type="molecule type" value="Genomic_DNA"/>
</dbReference>
<gene>
    <name evidence="1" type="ORF">SAMN04488054_10835</name>
</gene>
<sequence>MKIAAKTAEAVNQAVQRLKTRFGDAFSSIFPSITSDNGSEFSELTEAVDCDQISVYYTHPYTSIERVTNTIMD</sequence>
<dbReference type="AlphaFoldDB" id="A0A1I4LL33"/>